<dbReference type="SUPFAM" id="SSF53756">
    <property type="entry name" value="UDP-Glycosyltransferase/glycogen phosphorylase"/>
    <property type="match status" value="1"/>
</dbReference>
<dbReference type="InterPro" id="IPR050194">
    <property type="entry name" value="Glycosyltransferase_grp1"/>
</dbReference>
<dbReference type="PANTHER" id="PTHR45947">
    <property type="entry name" value="SULFOQUINOVOSYL TRANSFERASE SQD2"/>
    <property type="match status" value="1"/>
</dbReference>
<gene>
    <name evidence="3" type="ORF">SAMN04489757_10943</name>
</gene>
<dbReference type="Gene3D" id="3.40.50.2000">
    <property type="entry name" value="Glycogen Phosphorylase B"/>
    <property type="match status" value="2"/>
</dbReference>
<dbReference type="OrthoDB" id="9811902at2"/>
<dbReference type="STRING" id="1527.SAMN04489757_10943"/>
<dbReference type="EMBL" id="FOWD01000009">
    <property type="protein sequence ID" value="SFO10468.1"/>
    <property type="molecule type" value="Genomic_DNA"/>
</dbReference>
<dbReference type="InterPro" id="IPR001296">
    <property type="entry name" value="Glyco_trans_1"/>
</dbReference>
<feature type="domain" description="Glycosyl transferase family 1" evidence="1">
    <location>
        <begin position="196"/>
        <end position="347"/>
    </location>
</feature>
<dbReference type="GO" id="GO:0016757">
    <property type="term" value="F:glycosyltransferase activity"/>
    <property type="evidence" value="ECO:0007669"/>
    <property type="project" value="UniProtKB-KW"/>
</dbReference>
<evidence type="ECO:0000313" key="3">
    <source>
        <dbReference type="EMBL" id="SFO10468.1"/>
    </source>
</evidence>
<reference evidence="3 4" key="1">
    <citation type="submission" date="2016-10" db="EMBL/GenBank/DDBJ databases">
        <authorList>
            <person name="de Groot N.N."/>
        </authorList>
    </citation>
    <scope>NUCLEOTIDE SEQUENCE [LARGE SCALE GENOMIC DNA]</scope>
    <source>
        <strain evidence="3 4">DSM 1283</strain>
    </source>
</reference>
<dbReference type="InterPro" id="IPR028098">
    <property type="entry name" value="Glyco_trans_4-like_N"/>
</dbReference>
<dbReference type="Proteomes" id="UP000198806">
    <property type="component" value="Unassembled WGS sequence"/>
</dbReference>
<dbReference type="Pfam" id="PF00534">
    <property type="entry name" value="Glycos_transf_1"/>
    <property type="match status" value="1"/>
</dbReference>
<feature type="domain" description="Glycosyltransferase subfamily 4-like N-terminal" evidence="2">
    <location>
        <begin position="18"/>
        <end position="174"/>
    </location>
</feature>
<dbReference type="PANTHER" id="PTHR45947:SF3">
    <property type="entry name" value="SULFOQUINOVOSYL TRANSFERASE SQD2"/>
    <property type="match status" value="1"/>
</dbReference>
<keyword evidence="3" id="KW-0808">Transferase</keyword>
<name>A0A1I5EG18_9FIRM</name>
<dbReference type="AlphaFoldDB" id="A0A1I5EG18"/>
<keyword evidence="4" id="KW-1185">Reference proteome</keyword>
<protein>
    <submittedName>
        <fullName evidence="3">Rhamnosyl/mannosyltransferase</fullName>
    </submittedName>
</protein>
<evidence type="ECO:0000313" key="4">
    <source>
        <dbReference type="Proteomes" id="UP000198806"/>
    </source>
</evidence>
<accession>A0A1I5EG18</accession>
<evidence type="ECO:0000259" key="1">
    <source>
        <dbReference type="Pfam" id="PF00534"/>
    </source>
</evidence>
<keyword evidence="3" id="KW-0328">Glycosyltransferase</keyword>
<dbReference type="Pfam" id="PF13439">
    <property type="entry name" value="Glyco_transf_4"/>
    <property type="match status" value="1"/>
</dbReference>
<evidence type="ECO:0000259" key="2">
    <source>
        <dbReference type="Pfam" id="PF13439"/>
    </source>
</evidence>
<sequence length="369" mass="42024">MQKVKVLQVNKLYYPVTGGIERVVQQIAEGLNEKTDMKVLVCQKKGKTVIENINGVTIQRAGSFGVLFSMPISISLFWQLRKLSRDRDVIHFHMPFPLGDLACLLSGYKGKVVVWWHSDIVRQKRLMKLYQPIMDKFLKRADVIIVATKGHIDGSDYLLKYIGKCIIIPYGVDKEIEEKGDYYLKNSQPTLKANINMLFVGRLVYYKGCNVLIEAFSKVKGAELTIIGSGELEEELKLQAKKARISNKVHFLSNVDKEKLNHAFKECDVFILPSIMKSEAFGLVQIEAMAYGKPVINTNLPSGVPYVSLDHETGLTVPPNNVQALADAMTWMVEHEEERLEMGRKARIRVKEHYRMDDMLQKVLDVYQS</sequence>
<dbReference type="RefSeq" id="WP_091685680.1">
    <property type="nucleotide sequence ID" value="NZ_BAABFM010000073.1"/>
</dbReference>
<organism evidence="3 4">
    <name type="scientific">Anaerocolumna aminovalerica</name>
    <dbReference type="NCBI Taxonomy" id="1527"/>
    <lineage>
        <taxon>Bacteria</taxon>
        <taxon>Bacillati</taxon>
        <taxon>Bacillota</taxon>
        <taxon>Clostridia</taxon>
        <taxon>Lachnospirales</taxon>
        <taxon>Lachnospiraceae</taxon>
        <taxon>Anaerocolumna</taxon>
    </lineage>
</organism>
<proteinExistence type="predicted"/>